<organism evidence="17 18">
    <name type="scientific">Spirosoma utsteinense</name>
    <dbReference type="NCBI Taxonomy" id="2585773"/>
    <lineage>
        <taxon>Bacteria</taxon>
        <taxon>Pseudomonadati</taxon>
        <taxon>Bacteroidota</taxon>
        <taxon>Cytophagia</taxon>
        <taxon>Cytophagales</taxon>
        <taxon>Cytophagaceae</taxon>
        <taxon>Spirosoma</taxon>
    </lineage>
</organism>
<evidence type="ECO:0000313" key="17">
    <source>
        <dbReference type="EMBL" id="MBC3789745.1"/>
    </source>
</evidence>
<evidence type="ECO:0000256" key="9">
    <source>
        <dbReference type="ARBA" id="ARBA00022741"/>
    </source>
</evidence>
<keyword evidence="16" id="KW-0479">Metal-binding</keyword>
<keyword evidence="9 16" id="KW-0547">Nucleotide-binding</keyword>
<dbReference type="GO" id="GO:0016301">
    <property type="term" value="F:kinase activity"/>
    <property type="evidence" value="ECO:0007669"/>
    <property type="project" value="UniProtKB-KW"/>
</dbReference>
<name>A0ABR6W1Z2_9BACT</name>
<keyword evidence="13 16" id="KW-0173">Coenzyme A biosynthesis</keyword>
<dbReference type="NCBIfam" id="TIGR00671">
    <property type="entry name" value="baf"/>
    <property type="match status" value="1"/>
</dbReference>
<evidence type="ECO:0000256" key="15">
    <source>
        <dbReference type="ARBA" id="ARBA00040883"/>
    </source>
</evidence>
<evidence type="ECO:0000256" key="2">
    <source>
        <dbReference type="ARBA" id="ARBA00001958"/>
    </source>
</evidence>
<keyword evidence="8 16" id="KW-0808">Transferase</keyword>
<reference evidence="17 18" key="1">
    <citation type="submission" date="2019-06" db="EMBL/GenBank/DDBJ databases">
        <title>Spirosoma utsteinense sp. nov. isolated from Antarctic ice-free soils.</title>
        <authorList>
            <person name="Tahon G."/>
        </authorList>
    </citation>
    <scope>NUCLEOTIDE SEQUENCE [LARGE SCALE GENOMIC DNA]</scope>
    <source>
        <strain evidence="17 18">LMG 31447</strain>
    </source>
</reference>
<comment type="caution">
    <text evidence="17">The sequence shown here is derived from an EMBL/GenBank/DDBJ whole genome shotgun (WGS) entry which is preliminary data.</text>
</comment>
<evidence type="ECO:0000256" key="12">
    <source>
        <dbReference type="ARBA" id="ARBA00022958"/>
    </source>
</evidence>
<evidence type="ECO:0000256" key="5">
    <source>
        <dbReference type="ARBA" id="ARBA00011738"/>
    </source>
</evidence>
<dbReference type="InterPro" id="IPR004619">
    <property type="entry name" value="Type_III_PanK"/>
</dbReference>
<dbReference type="EMBL" id="VFIA01000001">
    <property type="protein sequence ID" value="MBC3789745.1"/>
    <property type="molecule type" value="Genomic_DNA"/>
</dbReference>
<keyword evidence="7 16" id="KW-0963">Cytoplasm</keyword>
<comment type="subunit">
    <text evidence="5 16">Homodimer.</text>
</comment>
<evidence type="ECO:0000256" key="3">
    <source>
        <dbReference type="ARBA" id="ARBA00004496"/>
    </source>
</evidence>
<evidence type="ECO:0000256" key="13">
    <source>
        <dbReference type="ARBA" id="ARBA00022993"/>
    </source>
</evidence>
<feature type="binding site" evidence="16">
    <location>
        <position position="95"/>
    </location>
    <ligand>
        <name>substrate</name>
    </ligand>
</feature>
<comment type="function">
    <text evidence="16">Catalyzes the phosphorylation of pantothenate (Pan), the first step in CoA biosynthesis.</text>
</comment>
<feature type="binding site" evidence="16">
    <location>
        <position position="186"/>
    </location>
    <ligand>
        <name>substrate</name>
    </ligand>
</feature>
<dbReference type="Proteomes" id="UP000700732">
    <property type="component" value="Unassembled WGS sequence"/>
</dbReference>
<evidence type="ECO:0000256" key="10">
    <source>
        <dbReference type="ARBA" id="ARBA00022777"/>
    </source>
</evidence>
<feature type="binding site" evidence="16">
    <location>
        <begin position="102"/>
        <end position="105"/>
    </location>
    <ligand>
        <name>substrate</name>
    </ligand>
</feature>
<evidence type="ECO:0000256" key="14">
    <source>
        <dbReference type="ARBA" id="ARBA00038036"/>
    </source>
</evidence>
<comment type="cofactor">
    <cofactor evidence="16">
        <name>NH4(+)</name>
        <dbReference type="ChEBI" id="CHEBI:28938"/>
    </cofactor>
    <cofactor evidence="16">
        <name>K(+)</name>
        <dbReference type="ChEBI" id="CHEBI:29103"/>
    </cofactor>
    <text evidence="16">A monovalent cation. Ammonium or potassium.</text>
</comment>
<comment type="subcellular location">
    <subcellularLocation>
        <location evidence="3 16">Cytoplasm</location>
    </subcellularLocation>
</comment>
<evidence type="ECO:0000313" key="18">
    <source>
        <dbReference type="Proteomes" id="UP000700732"/>
    </source>
</evidence>
<dbReference type="Gene3D" id="3.30.420.40">
    <property type="match status" value="1"/>
</dbReference>
<dbReference type="CDD" id="cd24015">
    <property type="entry name" value="ASKHA_NBD_PanK-III"/>
    <property type="match status" value="1"/>
</dbReference>
<keyword evidence="10 16" id="KW-0418">Kinase</keyword>
<dbReference type="PANTHER" id="PTHR34265:SF1">
    <property type="entry name" value="TYPE III PANTOTHENATE KINASE"/>
    <property type="match status" value="1"/>
</dbReference>
<evidence type="ECO:0000256" key="4">
    <source>
        <dbReference type="ARBA" id="ARBA00005225"/>
    </source>
</evidence>
<protein>
    <recommendedName>
        <fullName evidence="15 16">Type III pantothenate kinase</fullName>
        <ecNumber evidence="6 16">2.7.1.33</ecNumber>
    </recommendedName>
    <alternativeName>
        <fullName evidence="16">PanK-III</fullName>
    </alternativeName>
    <alternativeName>
        <fullName evidence="16">Pantothenic acid kinase</fullName>
    </alternativeName>
</protein>
<dbReference type="HAMAP" id="MF_01274">
    <property type="entry name" value="Pantothen_kinase_3"/>
    <property type="match status" value="1"/>
</dbReference>
<dbReference type="PANTHER" id="PTHR34265">
    <property type="entry name" value="TYPE III PANTOTHENATE KINASE"/>
    <property type="match status" value="1"/>
</dbReference>
<dbReference type="InterPro" id="IPR043129">
    <property type="entry name" value="ATPase_NBD"/>
</dbReference>
<evidence type="ECO:0000256" key="7">
    <source>
        <dbReference type="ARBA" id="ARBA00022490"/>
    </source>
</evidence>
<feature type="active site" description="Proton acceptor" evidence="16">
    <location>
        <position position="104"/>
    </location>
</feature>
<keyword evidence="11 16" id="KW-0067">ATP-binding</keyword>
<evidence type="ECO:0000256" key="8">
    <source>
        <dbReference type="ARBA" id="ARBA00022679"/>
    </source>
</evidence>
<sequence length="267" mass="29176">MRMIIPHAPIAANLVIDWGNTMVKTGWFNGSTLLDVRRYNSPDALFAHLAERPPMPVIVSSTSQSAEGIKDRLAALGSDVWVLDGLTPVPIGNTYDTPHTLGADRVAAAVGAMVLFPDKDCLVLDLGTCLTADFVDKSGVFQGGLISPGLRMRFRSMHEQTARLPLIDFDPDEPSWEWPVLTAKNTRQAMQSGVVNGLVFEMNGIIDIYRQERPETVVVLCGGDASSFESRLKGPIFAVPELVLFGLNRILRYNVENLQADTPDVNA</sequence>
<accession>A0ABR6W1Z2</accession>
<dbReference type="NCBIfam" id="NF009850">
    <property type="entry name" value="PRK13320.1-2"/>
    <property type="match status" value="1"/>
</dbReference>
<dbReference type="Pfam" id="PF03309">
    <property type="entry name" value="Pan_kinase"/>
    <property type="match status" value="1"/>
</dbReference>
<evidence type="ECO:0000256" key="16">
    <source>
        <dbReference type="HAMAP-Rule" id="MF_01274"/>
    </source>
</evidence>
<proteinExistence type="inferred from homology"/>
<feature type="binding site" evidence="16">
    <location>
        <position position="125"/>
    </location>
    <ligand>
        <name>K(+)</name>
        <dbReference type="ChEBI" id="CHEBI:29103"/>
    </ligand>
</feature>
<evidence type="ECO:0000256" key="6">
    <source>
        <dbReference type="ARBA" id="ARBA00012102"/>
    </source>
</evidence>
<dbReference type="EC" id="2.7.1.33" evidence="6 16"/>
<comment type="catalytic activity">
    <reaction evidence="1 16">
        <text>(R)-pantothenate + ATP = (R)-4'-phosphopantothenate + ADP + H(+)</text>
        <dbReference type="Rhea" id="RHEA:16373"/>
        <dbReference type="ChEBI" id="CHEBI:10986"/>
        <dbReference type="ChEBI" id="CHEBI:15378"/>
        <dbReference type="ChEBI" id="CHEBI:29032"/>
        <dbReference type="ChEBI" id="CHEBI:30616"/>
        <dbReference type="ChEBI" id="CHEBI:456216"/>
        <dbReference type="EC" id="2.7.1.33"/>
    </reaction>
</comment>
<dbReference type="SUPFAM" id="SSF53067">
    <property type="entry name" value="Actin-like ATPase domain"/>
    <property type="match status" value="2"/>
</dbReference>
<comment type="similarity">
    <text evidence="14 16">Belongs to the type III pantothenate kinase family.</text>
</comment>
<comment type="pathway">
    <text evidence="4 16">Cofactor biosynthesis; coenzyme A biosynthesis; CoA from (R)-pantothenate: step 1/5.</text>
</comment>
<keyword evidence="12 16" id="KW-0630">Potassium</keyword>
<evidence type="ECO:0000256" key="1">
    <source>
        <dbReference type="ARBA" id="ARBA00001206"/>
    </source>
</evidence>
<keyword evidence="18" id="KW-1185">Reference proteome</keyword>
<feature type="binding site" evidence="16">
    <location>
        <position position="128"/>
    </location>
    <ligand>
        <name>ATP</name>
        <dbReference type="ChEBI" id="CHEBI:30616"/>
    </ligand>
</feature>
<comment type="cofactor">
    <cofactor evidence="2">
        <name>K(+)</name>
        <dbReference type="ChEBI" id="CHEBI:29103"/>
    </cofactor>
</comment>
<evidence type="ECO:0000256" key="11">
    <source>
        <dbReference type="ARBA" id="ARBA00022840"/>
    </source>
</evidence>
<gene>
    <name evidence="16" type="primary">coaX</name>
    <name evidence="17" type="ORF">FH603_227</name>
</gene>
<dbReference type="RefSeq" id="WP_235985296.1">
    <property type="nucleotide sequence ID" value="NZ_VFIA01000001.1"/>
</dbReference>
<feature type="binding site" evidence="16">
    <location>
        <begin position="17"/>
        <end position="24"/>
    </location>
    <ligand>
        <name>ATP</name>
        <dbReference type="ChEBI" id="CHEBI:30616"/>
    </ligand>
</feature>